<keyword evidence="1" id="KW-1133">Transmembrane helix</keyword>
<gene>
    <name evidence="2" type="ORF">GN330_11320</name>
</gene>
<keyword evidence="1" id="KW-0472">Membrane</keyword>
<dbReference type="RefSeq" id="WP_156712744.1">
    <property type="nucleotide sequence ID" value="NZ_WPHG01000002.1"/>
</dbReference>
<keyword evidence="1" id="KW-0812">Transmembrane</keyword>
<protein>
    <submittedName>
        <fullName evidence="2">Uncharacterized protein</fullName>
    </submittedName>
</protein>
<dbReference type="EMBL" id="WPHG01000002">
    <property type="protein sequence ID" value="MVA97834.1"/>
    <property type="molecule type" value="Genomic_DNA"/>
</dbReference>
<name>A0A844QGT3_9HYPH</name>
<evidence type="ECO:0000256" key="1">
    <source>
        <dbReference type="SAM" id="Phobius"/>
    </source>
</evidence>
<dbReference type="AlphaFoldDB" id="A0A844QGT3"/>
<proteinExistence type="predicted"/>
<keyword evidence="3" id="KW-1185">Reference proteome</keyword>
<feature type="transmembrane region" description="Helical" evidence="1">
    <location>
        <begin position="32"/>
        <end position="55"/>
    </location>
</feature>
<comment type="caution">
    <text evidence="2">The sequence shown here is derived from an EMBL/GenBank/DDBJ whole genome shotgun (WGS) entry which is preliminary data.</text>
</comment>
<organism evidence="2 3">
    <name type="scientific">Nitratireductor arenosus</name>
    <dbReference type="NCBI Taxonomy" id="2682096"/>
    <lineage>
        <taxon>Bacteria</taxon>
        <taxon>Pseudomonadati</taxon>
        <taxon>Pseudomonadota</taxon>
        <taxon>Alphaproteobacteria</taxon>
        <taxon>Hyphomicrobiales</taxon>
        <taxon>Phyllobacteriaceae</taxon>
        <taxon>Nitratireductor</taxon>
    </lineage>
</organism>
<accession>A0A844QGT3</accession>
<feature type="transmembrane region" description="Helical" evidence="1">
    <location>
        <begin position="67"/>
        <end position="88"/>
    </location>
</feature>
<evidence type="ECO:0000313" key="2">
    <source>
        <dbReference type="EMBL" id="MVA97834.1"/>
    </source>
</evidence>
<reference evidence="2 3" key="1">
    <citation type="submission" date="2019-12" db="EMBL/GenBank/DDBJ databases">
        <title>Nitratireductor arenosus sp. nov., Isolated from sea sand, Jeju island, South Korea.</title>
        <authorList>
            <person name="Kim W."/>
        </authorList>
    </citation>
    <scope>NUCLEOTIDE SEQUENCE [LARGE SCALE GENOMIC DNA]</scope>
    <source>
        <strain evidence="2 3">CAU 1489</strain>
    </source>
</reference>
<evidence type="ECO:0000313" key="3">
    <source>
        <dbReference type="Proteomes" id="UP000463224"/>
    </source>
</evidence>
<dbReference type="Proteomes" id="UP000463224">
    <property type="component" value="Unassembled WGS sequence"/>
</dbReference>
<sequence length="199" mass="22159">MKFAYAVLLSLVYVVLLLGLYAVHVRFLPVDVVLYSALQDALAALVVLVAAVVALRRLLPFNSFETMLLVVVWFLGGYAFAISVPTVLDRSLSFYILEKLEQRGGGIRRDAIGRMFAEEYLPEYRLVDVRLTEQVESGTVVIEDGCVKLTSHGARLAAVSRFFRTHLLARKRLLADGYTDALIDPFKNSPKGRIGYECG</sequence>